<dbReference type="Proteomes" id="UP000028926">
    <property type="component" value="Chromosome"/>
</dbReference>
<reference evidence="1 2" key="1">
    <citation type="submission" date="2014-07" db="EMBL/GenBank/DDBJ databases">
        <title>Comparative genomic insights into amoeba endosymbionts belonging to the families of Holosporaceae and Candidatus Midichloriaceae within Rickettsiales.</title>
        <authorList>
            <person name="Wang Z."/>
            <person name="Wu M."/>
        </authorList>
    </citation>
    <scope>NUCLEOTIDE SEQUENCE [LARGE SCALE GENOMIC DNA]</scope>
    <source>
        <strain evidence="1">PRA3</strain>
    </source>
</reference>
<organism evidence="1 2">
    <name type="scientific">Candidatus Odyssella acanthamoebae</name>
    <dbReference type="NCBI Taxonomy" id="91604"/>
    <lineage>
        <taxon>Bacteria</taxon>
        <taxon>Pseudomonadati</taxon>
        <taxon>Pseudomonadota</taxon>
        <taxon>Alphaproteobacteria</taxon>
        <taxon>Holosporales</taxon>
        <taxon>Candidatus Paracaedibacteraceae</taxon>
        <taxon>Candidatus Odyssella</taxon>
    </lineage>
</organism>
<dbReference type="HOGENOM" id="CLU_2804482_0_0_5"/>
<dbReference type="AlphaFoldDB" id="A0A077B2P8"/>
<keyword evidence="2" id="KW-1185">Reference proteome</keyword>
<evidence type="ECO:0000313" key="2">
    <source>
        <dbReference type="Proteomes" id="UP000028926"/>
    </source>
</evidence>
<dbReference type="STRING" id="91604.ID47_11865"/>
<sequence length="67" mass="7319">MGETNSLAANRFQENHHFSSQSVINRTWTIIVRNVGQIVTITIPTNRIPASVSIPSHPPFLLPAPSG</sequence>
<dbReference type="KEGG" id="paca:ID47_11865"/>
<evidence type="ECO:0000313" key="1">
    <source>
        <dbReference type="EMBL" id="AIK97280.1"/>
    </source>
</evidence>
<name>A0A077B2P8_9PROT</name>
<gene>
    <name evidence="1" type="ORF">ID47_11865</name>
</gene>
<proteinExistence type="predicted"/>
<protein>
    <submittedName>
        <fullName evidence="1">Uncharacterized protein</fullName>
    </submittedName>
</protein>
<dbReference type="EMBL" id="CP008941">
    <property type="protein sequence ID" value="AIK97280.1"/>
    <property type="molecule type" value="Genomic_DNA"/>
</dbReference>
<accession>A0A077B2P8</accession>